<evidence type="ECO:0000259" key="8">
    <source>
        <dbReference type="PROSITE" id="PS50235"/>
    </source>
</evidence>
<dbReference type="PANTHER" id="PTHR21646">
    <property type="entry name" value="UBIQUITIN CARBOXYL-TERMINAL HYDROLASE"/>
    <property type="match status" value="1"/>
</dbReference>
<dbReference type="PROSITE" id="PS00972">
    <property type="entry name" value="USP_1"/>
    <property type="match status" value="1"/>
</dbReference>
<dbReference type="InterPro" id="IPR050185">
    <property type="entry name" value="Ub_carboxyl-term_hydrolase"/>
</dbReference>
<reference evidence="10" key="1">
    <citation type="submission" date="2021-01" db="EMBL/GenBank/DDBJ databases">
        <authorList>
            <consortium name="Genoscope - CEA"/>
            <person name="William W."/>
        </authorList>
    </citation>
    <scope>NUCLEOTIDE SEQUENCE</scope>
</reference>
<evidence type="ECO:0000313" key="11">
    <source>
        <dbReference type="Proteomes" id="UP000692954"/>
    </source>
</evidence>
<comment type="caution">
    <text evidence="10">The sequence shown here is derived from an EMBL/GenBank/DDBJ whole genome shotgun (WGS) entry which is preliminary data.</text>
</comment>
<dbReference type="GO" id="GO:0016579">
    <property type="term" value="P:protein deubiquitination"/>
    <property type="evidence" value="ECO:0007669"/>
    <property type="project" value="InterPro"/>
</dbReference>
<evidence type="ECO:0000256" key="4">
    <source>
        <dbReference type="ARBA" id="ARBA00022670"/>
    </source>
</evidence>
<dbReference type="OrthoDB" id="292964at2759"/>
<sequence>MEKCYKLIERQMYAEALRFLTQILKKEINNPQLETIYLIQHILSQSQRYKNLQIKILELVKQEQNEEEMDDDRYSNLVLDLINLHIDQNNIQQAKNWSKQLKKYVQGIQSNEAIMYLIENLDNMLAYKQKNVDLKEQLTIYEELSELETKTKYFEQDGMPAYLIPTRWFNKWKSYVNERPIEQTNENLNIEKEIEDLENLFNISSDLDIEEQIIAPGPINGFTLIQVQSALELDPFGPKSYTNYILKENIREGSDFIIVGHKIFEYFKQIYGGFEIKRLIVEHSQTHQKYVDLVPRMIQFLILPNEEKHRTRLITANSSDLVLDLCKKINRILKLNNEVRWWKFNDFQSQEDFIKKLQRRELYKQVSAKILDKTTMIDEINFTSSDLFICEIRYGKDWQISEINSKQMSTFKRKMNVSDVPKIMSDSRKGVTGLQNLGNTCFMNAALQCLSNTYELTEYMVSNEFYQHLNCENPLGTKGALATAYAELMKIMWYGNNSSVSAYDLKRVIGKFAPQFYGYGQQDSHEFLSYLLDGLHEDLNKVLNKPFVKEVEITDESDFEASRIFWNNYILRNQSKIQQLMVGQYKSTLVCPNCHRVSKTFDPYMSLSLPIPTYTLIQLSLYFIYQNGKIPLKIQLNLTSDQDTQHIGQELSKALNIEQDEMNFILLKDHFIKERIKKKQNVKWIQEHEGQLFVYQIEKEYHQLSDDQIHVDFYYCIKTDRSNYNDSIFTFPRQFVLHKNNKIIDIYFRIYQQFKHNLILIIQSMADQLLNQEVQIEDFCQNVPETLDEFMAEMKLFKVEPYKLVYRGKPMDFMNQDSIENFNVKNLSIHVILNPLFGRQEIQNLKFQRCKDFNIEQNRQLRKGEYTLEDCLRSFAKEEILGKGDEWYCNRCKQHVQATKQMEIYRAPQLLIVHLKRFRSGNNRISNYGSFFYSGGSQKITTMVHFPKNLNMNSFVLSKVNDNDPIDYQYELYGVDNHFGGLGGGHYTAYAYNSLINKWVDYNDSSARITSADVESEAAYVLFYRRIDSQKCSLGR</sequence>
<dbReference type="Pfam" id="PF06337">
    <property type="entry name" value="DUSP"/>
    <property type="match status" value="1"/>
</dbReference>
<evidence type="ECO:0000256" key="6">
    <source>
        <dbReference type="ARBA" id="ARBA00022801"/>
    </source>
</evidence>
<dbReference type="InterPro" id="IPR001394">
    <property type="entry name" value="Peptidase_C19_UCH"/>
</dbReference>
<evidence type="ECO:0000256" key="2">
    <source>
        <dbReference type="ARBA" id="ARBA00009085"/>
    </source>
</evidence>
<feature type="domain" description="USP" evidence="8">
    <location>
        <begin position="432"/>
        <end position="1027"/>
    </location>
</feature>
<dbReference type="EC" id="3.4.19.12" evidence="3"/>
<evidence type="ECO:0000313" key="10">
    <source>
        <dbReference type="EMBL" id="CAD8053375.1"/>
    </source>
</evidence>
<keyword evidence="11" id="KW-1185">Reference proteome</keyword>
<dbReference type="PANTHER" id="PTHR21646:SF24">
    <property type="entry name" value="UBIQUITIN CARBOXYL-TERMINAL HYDROLASE"/>
    <property type="match status" value="1"/>
</dbReference>
<dbReference type="PROSITE" id="PS00973">
    <property type="entry name" value="USP_2"/>
    <property type="match status" value="1"/>
</dbReference>
<dbReference type="Proteomes" id="UP000692954">
    <property type="component" value="Unassembled WGS sequence"/>
</dbReference>
<keyword evidence="7" id="KW-0788">Thiol protease</keyword>
<dbReference type="Pfam" id="PF00443">
    <property type="entry name" value="UCH"/>
    <property type="match status" value="1"/>
</dbReference>
<dbReference type="EMBL" id="CAJJDN010000007">
    <property type="protein sequence ID" value="CAD8053375.1"/>
    <property type="molecule type" value="Genomic_DNA"/>
</dbReference>
<evidence type="ECO:0000256" key="7">
    <source>
        <dbReference type="ARBA" id="ARBA00022807"/>
    </source>
</evidence>
<dbReference type="AlphaFoldDB" id="A0A8S1KHC7"/>
<gene>
    <name evidence="10" type="ORF">PSON_ATCC_30995.1.T0070309</name>
</gene>
<dbReference type="GO" id="GO:0006508">
    <property type="term" value="P:proteolysis"/>
    <property type="evidence" value="ECO:0007669"/>
    <property type="project" value="UniProtKB-KW"/>
</dbReference>
<feature type="domain" description="DUSP" evidence="9">
    <location>
        <begin position="132"/>
        <end position="281"/>
    </location>
</feature>
<dbReference type="InterPro" id="IPR028889">
    <property type="entry name" value="USP"/>
</dbReference>
<keyword evidence="6" id="KW-0378">Hydrolase</keyword>
<proteinExistence type="inferred from homology"/>
<dbReference type="PROSITE" id="PS50235">
    <property type="entry name" value="USP_3"/>
    <property type="match status" value="1"/>
</dbReference>
<dbReference type="PROSITE" id="PS51283">
    <property type="entry name" value="DUSP"/>
    <property type="match status" value="1"/>
</dbReference>
<comment type="similarity">
    <text evidence="2">Belongs to the peptidase C19 family.</text>
</comment>
<dbReference type="InterPro" id="IPR018200">
    <property type="entry name" value="USP_CS"/>
</dbReference>
<evidence type="ECO:0000259" key="9">
    <source>
        <dbReference type="PROSITE" id="PS51283"/>
    </source>
</evidence>
<accession>A0A8S1KHC7</accession>
<evidence type="ECO:0000256" key="3">
    <source>
        <dbReference type="ARBA" id="ARBA00012759"/>
    </source>
</evidence>
<organism evidence="10 11">
    <name type="scientific">Paramecium sonneborni</name>
    <dbReference type="NCBI Taxonomy" id="65129"/>
    <lineage>
        <taxon>Eukaryota</taxon>
        <taxon>Sar</taxon>
        <taxon>Alveolata</taxon>
        <taxon>Ciliophora</taxon>
        <taxon>Intramacronucleata</taxon>
        <taxon>Oligohymenophorea</taxon>
        <taxon>Peniculida</taxon>
        <taxon>Parameciidae</taxon>
        <taxon>Paramecium</taxon>
    </lineage>
</organism>
<keyword evidence="4" id="KW-0645">Protease</keyword>
<protein>
    <recommendedName>
        <fullName evidence="3">ubiquitinyl hydrolase 1</fullName>
        <ecNumber evidence="3">3.4.19.12</ecNumber>
    </recommendedName>
</protein>
<evidence type="ECO:0000256" key="1">
    <source>
        <dbReference type="ARBA" id="ARBA00000707"/>
    </source>
</evidence>
<dbReference type="GO" id="GO:0004843">
    <property type="term" value="F:cysteine-type deubiquitinase activity"/>
    <property type="evidence" value="ECO:0007669"/>
    <property type="project" value="UniProtKB-EC"/>
</dbReference>
<keyword evidence="5" id="KW-0833">Ubl conjugation pathway</keyword>
<dbReference type="InterPro" id="IPR006615">
    <property type="entry name" value="Pept_C19_DUSP"/>
</dbReference>
<name>A0A8S1KHC7_9CILI</name>
<evidence type="ECO:0000256" key="5">
    <source>
        <dbReference type="ARBA" id="ARBA00022786"/>
    </source>
</evidence>
<comment type="catalytic activity">
    <reaction evidence="1">
        <text>Thiol-dependent hydrolysis of ester, thioester, amide, peptide and isopeptide bonds formed by the C-terminal Gly of ubiquitin (a 76-residue protein attached to proteins as an intracellular targeting signal).</text>
        <dbReference type="EC" id="3.4.19.12"/>
    </reaction>
</comment>